<keyword evidence="3" id="KW-1185">Reference proteome</keyword>
<evidence type="ECO:0000313" key="2">
    <source>
        <dbReference type="EMBL" id="MDR7333176.1"/>
    </source>
</evidence>
<evidence type="ECO:0000313" key="3">
    <source>
        <dbReference type="Proteomes" id="UP001180825"/>
    </source>
</evidence>
<comment type="caution">
    <text evidence="2">The sequence shown here is derived from an EMBL/GenBank/DDBJ whole genome shotgun (WGS) entry which is preliminary data.</text>
</comment>
<name>A0ABU2A7J9_9BURK</name>
<keyword evidence="1" id="KW-0732">Signal</keyword>
<feature type="signal peptide" evidence="1">
    <location>
        <begin position="1"/>
        <end position="22"/>
    </location>
</feature>
<feature type="chain" id="PRO_5047100804" evidence="1">
    <location>
        <begin position="23"/>
        <end position="137"/>
    </location>
</feature>
<proteinExistence type="predicted"/>
<protein>
    <submittedName>
        <fullName evidence="2">Uncharacterized protein</fullName>
    </submittedName>
</protein>
<accession>A0ABU2A7J9</accession>
<dbReference type="Proteomes" id="UP001180825">
    <property type="component" value="Unassembled WGS sequence"/>
</dbReference>
<dbReference type="RefSeq" id="WP_310328627.1">
    <property type="nucleotide sequence ID" value="NZ_JAVDXV010000004.1"/>
</dbReference>
<dbReference type="EMBL" id="JAVDXV010000004">
    <property type="protein sequence ID" value="MDR7333176.1"/>
    <property type="molecule type" value="Genomic_DNA"/>
</dbReference>
<organism evidence="2 3">
    <name type="scientific">Roseateles asaccharophilus</name>
    <dbReference type="NCBI Taxonomy" id="582607"/>
    <lineage>
        <taxon>Bacteria</taxon>
        <taxon>Pseudomonadati</taxon>
        <taxon>Pseudomonadota</taxon>
        <taxon>Betaproteobacteria</taxon>
        <taxon>Burkholderiales</taxon>
        <taxon>Sphaerotilaceae</taxon>
        <taxon>Roseateles</taxon>
    </lineage>
</organism>
<gene>
    <name evidence="2" type="ORF">J2X21_002310</name>
</gene>
<reference evidence="2 3" key="1">
    <citation type="submission" date="2023-07" db="EMBL/GenBank/DDBJ databases">
        <title>Sorghum-associated microbial communities from plants grown in Nebraska, USA.</title>
        <authorList>
            <person name="Schachtman D."/>
        </authorList>
    </citation>
    <scope>NUCLEOTIDE SEQUENCE [LARGE SCALE GENOMIC DNA]</scope>
    <source>
        <strain evidence="2 3">BE316</strain>
    </source>
</reference>
<evidence type="ECO:0000256" key="1">
    <source>
        <dbReference type="SAM" id="SignalP"/>
    </source>
</evidence>
<sequence>MRRRLALPLSLLLGWLQPMAHAEALLLRLAAQTGLPHKYNVGGEGQPGFCLEYIQALSQVDPGLRCSGLDDMLPTLRIEQELAAGRVEVFFGMLKTPEREAASSPPCGCWRSTAPRPACGRPTTCVDEQLKPSLKRG</sequence>